<protein>
    <submittedName>
        <fullName evidence="3">Uncharacterized protein</fullName>
    </submittedName>
</protein>
<sequence>MNNKYFFEQINREILTTRGDHMFNKKRKRNTLLLTASMLGVGATAYYLTKEAVQGEDRGSDESSYPSINPFDFTEQDF</sequence>
<dbReference type="AlphaFoldDB" id="A0A5C6W335"/>
<reference evidence="3 4" key="1">
    <citation type="journal article" date="2005" name="Int. J. Syst. Evol. Microbiol.">
        <title>Bacillus litoralis sp. nov., isolated from a tidal flat of the Yellow Sea in Korea.</title>
        <authorList>
            <person name="Yoon J.H."/>
            <person name="Oh T.K."/>
        </authorList>
    </citation>
    <scope>NUCLEOTIDE SEQUENCE [LARGE SCALE GENOMIC DNA]</scope>
    <source>
        <strain evidence="3 4">SW-211</strain>
    </source>
</reference>
<feature type="transmembrane region" description="Helical" evidence="2">
    <location>
        <begin position="31"/>
        <end position="49"/>
    </location>
</feature>
<gene>
    <name evidence="3" type="ORF">FS935_12610</name>
</gene>
<dbReference type="EMBL" id="VOQF01000006">
    <property type="protein sequence ID" value="TXC90744.1"/>
    <property type="molecule type" value="Genomic_DNA"/>
</dbReference>
<evidence type="ECO:0000313" key="3">
    <source>
        <dbReference type="EMBL" id="TXC90744.1"/>
    </source>
</evidence>
<dbReference type="OrthoDB" id="2941108at2"/>
<dbReference type="RefSeq" id="WP_146948947.1">
    <property type="nucleotide sequence ID" value="NZ_VOQF01000006.1"/>
</dbReference>
<dbReference type="Proteomes" id="UP000321363">
    <property type="component" value="Unassembled WGS sequence"/>
</dbReference>
<keyword evidence="4" id="KW-1185">Reference proteome</keyword>
<accession>A0A5C6W335</accession>
<evidence type="ECO:0000256" key="1">
    <source>
        <dbReference type="SAM" id="MobiDB-lite"/>
    </source>
</evidence>
<keyword evidence="2" id="KW-1133">Transmembrane helix</keyword>
<name>A0A5C6W335_9BACI</name>
<keyword evidence="2" id="KW-0812">Transmembrane</keyword>
<organism evidence="3 4">
    <name type="scientific">Metabacillus litoralis</name>
    <dbReference type="NCBI Taxonomy" id="152268"/>
    <lineage>
        <taxon>Bacteria</taxon>
        <taxon>Bacillati</taxon>
        <taxon>Bacillota</taxon>
        <taxon>Bacilli</taxon>
        <taxon>Bacillales</taxon>
        <taxon>Bacillaceae</taxon>
        <taxon>Metabacillus</taxon>
    </lineage>
</organism>
<proteinExistence type="predicted"/>
<comment type="caution">
    <text evidence="3">The sequence shown here is derived from an EMBL/GenBank/DDBJ whole genome shotgun (WGS) entry which is preliminary data.</text>
</comment>
<keyword evidence="2" id="KW-0472">Membrane</keyword>
<feature type="region of interest" description="Disordered" evidence="1">
    <location>
        <begin position="53"/>
        <end position="78"/>
    </location>
</feature>
<evidence type="ECO:0000313" key="4">
    <source>
        <dbReference type="Proteomes" id="UP000321363"/>
    </source>
</evidence>
<evidence type="ECO:0000256" key="2">
    <source>
        <dbReference type="SAM" id="Phobius"/>
    </source>
</evidence>